<evidence type="ECO:0000313" key="2">
    <source>
        <dbReference type="Proteomes" id="UP000245119"/>
    </source>
</evidence>
<keyword evidence="2" id="KW-1185">Reference proteome</keyword>
<dbReference type="Proteomes" id="UP000245119">
    <property type="component" value="Linkage Group LG3"/>
</dbReference>
<reference evidence="1 2" key="1">
    <citation type="submission" date="2018-04" db="EMBL/GenBank/DDBJ databases">
        <title>The genome of golden apple snail Pomacea canaliculata provides insight into stress tolerance and invasive adaptation.</title>
        <authorList>
            <person name="Liu C."/>
            <person name="Liu B."/>
            <person name="Ren Y."/>
            <person name="Zhang Y."/>
            <person name="Wang H."/>
            <person name="Li S."/>
            <person name="Jiang F."/>
            <person name="Yin L."/>
            <person name="Zhang G."/>
            <person name="Qian W."/>
            <person name="Fan W."/>
        </authorList>
    </citation>
    <scope>NUCLEOTIDE SEQUENCE [LARGE SCALE GENOMIC DNA]</scope>
    <source>
        <strain evidence="1">SZHN2017</strain>
        <tissue evidence="1">Muscle</tissue>
    </source>
</reference>
<dbReference type="EMBL" id="PZQS01000003">
    <property type="protein sequence ID" value="PVD33881.1"/>
    <property type="molecule type" value="Genomic_DNA"/>
</dbReference>
<proteinExistence type="predicted"/>
<evidence type="ECO:0000313" key="1">
    <source>
        <dbReference type="EMBL" id="PVD33881.1"/>
    </source>
</evidence>
<sequence length="64" mass="6937">MRYLNTRLLALGFFPPGQHRSRSVIVVLTTQGARYGRSSGKTSPGLERISRESLAGSTCDLAAQ</sequence>
<comment type="caution">
    <text evidence="1">The sequence shown here is derived from an EMBL/GenBank/DDBJ whole genome shotgun (WGS) entry which is preliminary data.</text>
</comment>
<protein>
    <submittedName>
        <fullName evidence="1">Uncharacterized protein</fullName>
    </submittedName>
</protein>
<gene>
    <name evidence="1" type="ORF">C0Q70_05143</name>
</gene>
<accession>A0A2T7PKC3</accession>
<dbReference type="AlphaFoldDB" id="A0A2T7PKC3"/>
<organism evidence="1 2">
    <name type="scientific">Pomacea canaliculata</name>
    <name type="common">Golden apple snail</name>
    <dbReference type="NCBI Taxonomy" id="400727"/>
    <lineage>
        <taxon>Eukaryota</taxon>
        <taxon>Metazoa</taxon>
        <taxon>Spiralia</taxon>
        <taxon>Lophotrochozoa</taxon>
        <taxon>Mollusca</taxon>
        <taxon>Gastropoda</taxon>
        <taxon>Caenogastropoda</taxon>
        <taxon>Architaenioglossa</taxon>
        <taxon>Ampullarioidea</taxon>
        <taxon>Ampullariidae</taxon>
        <taxon>Pomacea</taxon>
    </lineage>
</organism>
<name>A0A2T7PKC3_POMCA</name>